<protein>
    <submittedName>
        <fullName evidence="1">N-formylglutamate amidohydrolase</fullName>
    </submittedName>
</protein>
<evidence type="ECO:0000313" key="1">
    <source>
        <dbReference type="EMBL" id="SEI07003.1"/>
    </source>
</evidence>
<dbReference type="AlphaFoldDB" id="A0A1H6N3Y3"/>
<evidence type="ECO:0000313" key="2">
    <source>
        <dbReference type="Proteomes" id="UP000199125"/>
    </source>
</evidence>
<dbReference type="Proteomes" id="UP000199125">
    <property type="component" value="Unassembled WGS sequence"/>
</dbReference>
<dbReference type="Gene3D" id="3.40.630.40">
    <property type="entry name" value="Zn-dependent exopeptidases"/>
    <property type="match status" value="1"/>
</dbReference>
<dbReference type="SUPFAM" id="SSF53187">
    <property type="entry name" value="Zn-dependent exopeptidases"/>
    <property type="match status" value="1"/>
</dbReference>
<accession>A0A1H6N3Y3</accession>
<sequence length="293" mass="31312">MTPMPFSACPGPVFDLVRPECWAGGVIFASPHSGRDYPAWFLSESVLDPHVLRSSEDAFIDRLIGPAAAAGAVTLAARVPRCIVDLNRGAHELDPAVVLGAADGPTDPRIRSGLGVIPRVVGRGRAIRHGKLTSVEAARRIDRFWRPYHAALESLMAEAVARHGRAILIDVHSMPREALVHLPGPRPEIVLGDRNGASAAPWVSDGVQRALVAAGFRVRRNSPFAGAHVAAAYGRPRAGRHVVQIEIDRSLYMDEAAIRPHSGYAGLAARLARTFAALAKLRPTGDGMPMAAE</sequence>
<dbReference type="RefSeq" id="WP_245728841.1">
    <property type="nucleotide sequence ID" value="NZ_FNXG01000005.1"/>
</dbReference>
<dbReference type="InterPro" id="IPR007709">
    <property type="entry name" value="N-FG_amidohydro"/>
</dbReference>
<proteinExistence type="predicted"/>
<keyword evidence="1" id="KW-0378">Hydrolase</keyword>
<organism evidence="1 2">
    <name type="scientific">Paracoccus alkenifer</name>
    <dbReference type="NCBI Taxonomy" id="65735"/>
    <lineage>
        <taxon>Bacteria</taxon>
        <taxon>Pseudomonadati</taxon>
        <taxon>Pseudomonadota</taxon>
        <taxon>Alphaproteobacteria</taxon>
        <taxon>Rhodobacterales</taxon>
        <taxon>Paracoccaceae</taxon>
        <taxon>Paracoccus</taxon>
    </lineage>
</organism>
<gene>
    <name evidence="1" type="ORF">SAMN04488075_2582</name>
</gene>
<name>A0A1H6N3Y3_9RHOB</name>
<dbReference type="EMBL" id="FNXG01000005">
    <property type="protein sequence ID" value="SEI07003.1"/>
    <property type="molecule type" value="Genomic_DNA"/>
</dbReference>
<dbReference type="Pfam" id="PF05013">
    <property type="entry name" value="FGase"/>
    <property type="match status" value="1"/>
</dbReference>
<keyword evidence="2" id="KW-1185">Reference proteome</keyword>
<dbReference type="STRING" id="65735.SAMN04488075_2582"/>
<dbReference type="GO" id="GO:0016787">
    <property type="term" value="F:hydrolase activity"/>
    <property type="evidence" value="ECO:0007669"/>
    <property type="project" value="UniProtKB-KW"/>
</dbReference>
<reference evidence="2" key="1">
    <citation type="submission" date="2016-10" db="EMBL/GenBank/DDBJ databases">
        <authorList>
            <person name="Varghese N."/>
            <person name="Submissions S."/>
        </authorList>
    </citation>
    <scope>NUCLEOTIDE SEQUENCE [LARGE SCALE GENOMIC DNA]</scope>
    <source>
        <strain evidence="2">DSM 11593</strain>
    </source>
</reference>